<protein>
    <submittedName>
        <fullName evidence="2">Biphenyl 2,3-dioxygenase</fullName>
    </submittedName>
</protein>
<feature type="domain" description="VOC" evidence="1">
    <location>
        <begin position="20"/>
        <end position="137"/>
    </location>
</feature>
<dbReference type="Pfam" id="PF00903">
    <property type="entry name" value="Glyoxalase"/>
    <property type="match status" value="1"/>
</dbReference>
<dbReference type="InterPro" id="IPR037523">
    <property type="entry name" value="VOC_core"/>
</dbReference>
<evidence type="ECO:0000313" key="2">
    <source>
        <dbReference type="EMBL" id="MCX2977375.1"/>
    </source>
</evidence>
<dbReference type="EMBL" id="SHNO01000001">
    <property type="protein sequence ID" value="MCX2977375.1"/>
    <property type="molecule type" value="Genomic_DNA"/>
</dbReference>
<keyword evidence="3" id="KW-1185">Reference proteome</keyword>
<proteinExistence type="predicted"/>
<gene>
    <name evidence="2" type="ORF">EYC82_08415</name>
</gene>
<dbReference type="Gene3D" id="3.10.180.10">
    <property type="entry name" value="2,3-Dihydroxybiphenyl 1,2-Dioxygenase, domain 1"/>
    <property type="match status" value="1"/>
</dbReference>
<dbReference type="InterPro" id="IPR004360">
    <property type="entry name" value="Glyas_Fos-R_dOase_dom"/>
</dbReference>
<dbReference type="InterPro" id="IPR029068">
    <property type="entry name" value="Glyas_Bleomycin-R_OHBP_Dase"/>
</dbReference>
<organism evidence="2 3">
    <name type="scientific">Candidatus Marimicrobium litorale</name>
    <dbReference type="NCBI Taxonomy" id="2518991"/>
    <lineage>
        <taxon>Bacteria</taxon>
        <taxon>Pseudomonadati</taxon>
        <taxon>Pseudomonadota</taxon>
        <taxon>Gammaproteobacteria</taxon>
        <taxon>Cellvibrionales</taxon>
        <taxon>Halieaceae</taxon>
        <taxon>Marimicrobium</taxon>
    </lineage>
</organism>
<sequence length="199" mass="22552">MTNAELPRTALARGQVAPVKLAHIVRRTSRFVAMREWYQFVLQAEVVLQTDNFAFLTYDEEHHRVAILAQPGLLDPVENTAGTDHVAFTYKDLADLLFTYKRLAAEKIEPFWCINHGTTTSFYYRDPDGGGVELQIDNFATVEETAQWFASGEFDKNPVGIVFDPDELIEKFESGIPVSELTRRPPLPEGVTPFDMVRT</sequence>
<comment type="caution">
    <text evidence="2">The sequence shown here is derived from an EMBL/GenBank/DDBJ whole genome shotgun (WGS) entry which is preliminary data.</text>
</comment>
<dbReference type="SUPFAM" id="SSF54593">
    <property type="entry name" value="Glyoxalase/Bleomycin resistance protein/Dihydroxybiphenyl dioxygenase"/>
    <property type="match status" value="1"/>
</dbReference>
<dbReference type="RefSeq" id="WP_279249098.1">
    <property type="nucleotide sequence ID" value="NZ_SHNO01000001.1"/>
</dbReference>
<accession>A0ABT3T6B5</accession>
<reference evidence="2" key="1">
    <citation type="submission" date="2019-02" db="EMBL/GenBank/DDBJ databases">
        <authorList>
            <person name="Li S.-H."/>
        </authorList>
    </citation>
    <scope>NUCLEOTIDE SEQUENCE</scope>
    <source>
        <strain evidence="2">IMCC11814</strain>
    </source>
</reference>
<dbReference type="PROSITE" id="PS51819">
    <property type="entry name" value="VOC"/>
    <property type="match status" value="1"/>
</dbReference>
<evidence type="ECO:0000313" key="3">
    <source>
        <dbReference type="Proteomes" id="UP001143304"/>
    </source>
</evidence>
<name>A0ABT3T6B5_9GAMM</name>
<dbReference type="Proteomes" id="UP001143304">
    <property type="component" value="Unassembled WGS sequence"/>
</dbReference>
<evidence type="ECO:0000259" key="1">
    <source>
        <dbReference type="PROSITE" id="PS51819"/>
    </source>
</evidence>